<evidence type="ECO:0000313" key="18">
    <source>
        <dbReference type="Proteomes" id="UP000078348"/>
    </source>
</evidence>
<comment type="subunit">
    <text evidence="8">May form a complex composed of at least the catalytic subunit CRK2 and a cyclin.</text>
</comment>
<evidence type="ECO:0000256" key="5">
    <source>
        <dbReference type="ARBA" id="ARBA00022741"/>
    </source>
</evidence>
<keyword evidence="15" id="KW-0472">Membrane</keyword>
<dbReference type="GO" id="GO:0005634">
    <property type="term" value="C:nucleus"/>
    <property type="evidence" value="ECO:0007669"/>
    <property type="project" value="TreeGrafter"/>
</dbReference>
<dbReference type="STRING" id="478820.A0A196S5W1"/>
<feature type="transmembrane region" description="Helical" evidence="15">
    <location>
        <begin position="136"/>
        <end position="159"/>
    </location>
</feature>
<evidence type="ECO:0000256" key="10">
    <source>
        <dbReference type="ARBA" id="ARBA00041902"/>
    </source>
</evidence>
<evidence type="ECO:0000256" key="8">
    <source>
        <dbReference type="ARBA" id="ARBA00038543"/>
    </source>
</evidence>
<dbReference type="Gene3D" id="1.10.510.10">
    <property type="entry name" value="Transferase(Phosphotransferase) domain 1"/>
    <property type="match status" value="1"/>
</dbReference>
<keyword evidence="18" id="KW-1185">Reference proteome</keyword>
<evidence type="ECO:0000256" key="6">
    <source>
        <dbReference type="ARBA" id="ARBA00022777"/>
    </source>
</evidence>
<evidence type="ECO:0000256" key="14">
    <source>
        <dbReference type="PROSITE-ProRule" id="PRU10141"/>
    </source>
</evidence>
<feature type="transmembrane region" description="Helical" evidence="15">
    <location>
        <begin position="179"/>
        <end position="204"/>
    </location>
</feature>
<comment type="similarity">
    <text evidence="1">Belongs to the protein kinase superfamily. CMGC Ser/Thr protein kinase family. CDC2/CDKX subfamily.</text>
</comment>
<dbReference type="SUPFAM" id="SSF56112">
    <property type="entry name" value="Protein kinase-like (PK-like)"/>
    <property type="match status" value="1"/>
</dbReference>
<feature type="transmembrane region" description="Helical" evidence="15">
    <location>
        <begin position="74"/>
        <end position="97"/>
    </location>
</feature>
<dbReference type="InterPro" id="IPR008271">
    <property type="entry name" value="Ser/Thr_kinase_AS"/>
</dbReference>
<dbReference type="GO" id="GO:0007346">
    <property type="term" value="P:regulation of mitotic cell cycle"/>
    <property type="evidence" value="ECO:0007669"/>
    <property type="project" value="TreeGrafter"/>
</dbReference>
<evidence type="ECO:0000256" key="13">
    <source>
        <dbReference type="ARBA" id="ARBA00048367"/>
    </source>
</evidence>
<dbReference type="AlphaFoldDB" id="A0A196S5W1"/>
<dbReference type="PANTHER" id="PTHR24056:SF107">
    <property type="entry name" value="CYCLIN-DEPENDENT KINASE 11A-RELATED"/>
    <property type="match status" value="1"/>
</dbReference>
<dbReference type="GO" id="GO:0004693">
    <property type="term" value="F:cyclin-dependent protein serine/threonine kinase activity"/>
    <property type="evidence" value="ECO:0007669"/>
    <property type="project" value="UniProtKB-EC"/>
</dbReference>
<evidence type="ECO:0000256" key="1">
    <source>
        <dbReference type="ARBA" id="ARBA00006485"/>
    </source>
</evidence>
<feature type="domain" description="Protein kinase" evidence="16">
    <location>
        <begin position="329"/>
        <end position="626"/>
    </location>
</feature>
<evidence type="ECO:0000256" key="7">
    <source>
        <dbReference type="ARBA" id="ARBA00022840"/>
    </source>
</evidence>
<evidence type="ECO:0000256" key="11">
    <source>
        <dbReference type="ARBA" id="ARBA00042858"/>
    </source>
</evidence>
<feature type="binding site" evidence="14">
    <location>
        <position position="358"/>
    </location>
    <ligand>
        <name>ATP</name>
        <dbReference type="ChEBI" id="CHEBI:30616"/>
    </ligand>
</feature>
<dbReference type="InterPro" id="IPR050108">
    <property type="entry name" value="CDK"/>
</dbReference>
<name>A0A196S5W1_BLAHN</name>
<dbReference type="InterPro" id="IPR017441">
    <property type="entry name" value="Protein_kinase_ATP_BS"/>
</dbReference>
<reference evidence="17 18" key="1">
    <citation type="submission" date="2016-05" db="EMBL/GenBank/DDBJ databases">
        <title>Nuclear genome of Blastocystis sp. subtype 1 NandII.</title>
        <authorList>
            <person name="Gentekaki E."/>
            <person name="Curtis B."/>
            <person name="Stairs C."/>
            <person name="Eme L."/>
            <person name="Herman E."/>
            <person name="Klimes V."/>
            <person name="Arias M.C."/>
            <person name="Elias M."/>
            <person name="Hilliou F."/>
            <person name="Klute M."/>
            <person name="Malik S.-B."/>
            <person name="Pightling A."/>
            <person name="Rachubinski R."/>
            <person name="Salas D."/>
            <person name="Schlacht A."/>
            <person name="Suga H."/>
            <person name="Archibald J."/>
            <person name="Ball S.G."/>
            <person name="Clark G."/>
            <person name="Dacks J."/>
            <person name="Van Der Giezen M."/>
            <person name="Tsaousis A."/>
            <person name="Roger A."/>
        </authorList>
    </citation>
    <scope>NUCLEOTIDE SEQUENCE [LARGE SCALE GENOMIC DNA]</scope>
    <source>
        <strain evidence="18">ATCC 50177 / NandII</strain>
    </source>
</reference>
<keyword evidence="5 14" id="KW-0547">Nucleotide-binding</keyword>
<evidence type="ECO:0000256" key="3">
    <source>
        <dbReference type="ARBA" id="ARBA00022527"/>
    </source>
</evidence>
<evidence type="ECO:0000256" key="9">
    <source>
        <dbReference type="ARBA" id="ARBA00039612"/>
    </source>
</evidence>
<dbReference type="GO" id="GO:0005524">
    <property type="term" value="F:ATP binding"/>
    <property type="evidence" value="ECO:0007669"/>
    <property type="project" value="UniProtKB-UniRule"/>
</dbReference>
<comment type="catalytic activity">
    <reaction evidence="13">
        <text>L-seryl-[protein] + ATP = O-phospho-L-seryl-[protein] + ADP + H(+)</text>
        <dbReference type="Rhea" id="RHEA:17989"/>
        <dbReference type="Rhea" id="RHEA-COMP:9863"/>
        <dbReference type="Rhea" id="RHEA-COMP:11604"/>
        <dbReference type="ChEBI" id="CHEBI:15378"/>
        <dbReference type="ChEBI" id="CHEBI:29999"/>
        <dbReference type="ChEBI" id="CHEBI:30616"/>
        <dbReference type="ChEBI" id="CHEBI:83421"/>
        <dbReference type="ChEBI" id="CHEBI:456216"/>
        <dbReference type="EC" id="2.7.11.22"/>
    </reaction>
</comment>
<keyword evidence="7 14" id="KW-0067">ATP-binding</keyword>
<evidence type="ECO:0000313" key="17">
    <source>
        <dbReference type="EMBL" id="OAO11806.1"/>
    </source>
</evidence>
<evidence type="ECO:0000259" key="16">
    <source>
        <dbReference type="PROSITE" id="PS50011"/>
    </source>
</evidence>
<dbReference type="InterPro" id="IPR011009">
    <property type="entry name" value="Kinase-like_dom_sf"/>
</dbReference>
<dbReference type="Proteomes" id="UP000078348">
    <property type="component" value="Unassembled WGS sequence"/>
</dbReference>
<dbReference type="PROSITE" id="PS00108">
    <property type="entry name" value="PROTEIN_KINASE_ST"/>
    <property type="match status" value="1"/>
</dbReference>
<comment type="caution">
    <text evidence="17">The sequence shown here is derived from an EMBL/GenBank/DDBJ whole genome shotgun (WGS) entry which is preliminary data.</text>
</comment>
<keyword evidence="4" id="KW-0808">Transferase</keyword>
<dbReference type="PROSITE" id="PS50011">
    <property type="entry name" value="PROTEIN_KINASE_DOM"/>
    <property type="match status" value="1"/>
</dbReference>
<proteinExistence type="inferred from homology"/>
<dbReference type="InterPro" id="IPR000719">
    <property type="entry name" value="Prot_kinase_dom"/>
</dbReference>
<evidence type="ECO:0000256" key="15">
    <source>
        <dbReference type="SAM" id="Phobius"/>
    </source>
</evidence>
<dbReference type="PROSITE" id="PS00107">
    <property type="entry name" value="PROTEIN_KINASE_ATP"/>
    <property type="match status" value="1"/>
</dbReference>
<organism evidence="17 18">
    <name type="scientific">Blastocystis sp. subtype 1 (strain ATCC 50177 / NandII)</name>
    <dbReference type="NCBI Taxonomy" id="478820"/>
    <lineage>
        <taxon>Eukaryota</taxon>
        <taxon>Sar</taxon>
        <taxon>Stramenopiles</taxon>
        <taxon>Bigyra</taxon>
        <taxon>Opalozoa</taxon>
        <taxon>Opalinata</taxon>
        <taxon>Blastocystidae</taxon>
        <taxon>Blastocystis</taxon>
    </lineage>
</organism>
<accession>A0A196S5W1</accession>
<evidence type="ECO:0000256" key="12">
    <source>
        <dbReference type="ARBA" id="ARBA00047811"/>
    </source>
</evidence>
<evidence type="ECO:0000256" key="4">
    <source>
        <dbReference type="ARBA" id="ARBA00022679"/>
    </source>
</evidence>
<evidence type="ECO:0000256" key="2">
    <source>
        <dbReference type="ARBA" id="ARBA00012425"/>
    </source>
</evidence>
<keyword evidence="3 17" id="KW-0723">Serine/threonine-protein kinase</keyword>
<gene>
    <name evidence="17" type="ORF">AV274_6507</name>
</gene>
<dbReference type="Gene3D" id="3.30.200.20">
    <property type="entry name" value="Phosphorylase Kinase, domain 1"/>
    <property type="match status" value="1"/>
</dbReference>
<feature type="transmembrane region" description="Helical" evidence="15">
    <location>
        <begin position="6"/>
        <end position="30"/>
    </location>
</feature>
<dbReference type="OrthoDB" id="1732493at2759"/>
<dbReference type="PANTHER" id="PTHR24056">
    <property type="entry name" value="CELL DIVISION PROTEIN KINASE"/>
    <property type="match status" value="1"/>
</dbReference>
<dbReference type="Pfam" id="PF00069">
    <property type="entry name" value="Pkinase"/>
    <property type="match status" value="1"/>
</dbReference>
<protein>
    <recommendedName>
        <fullName evidence="9">Cyclin-dependent kinase 2 homolog</fullName>
        <ecNumber evidence="2">2.7.11.22</ecNumber>
    </recommendedName>
    <alternativeName>
        <fullName evidence="10">Cell division control protein 2 homolog</fullName>
    </alternativeName>
    <alternativeName>
        <fullName evidence="11">cdc2-related kinase 2</fullName>
    </alternativeName>
</protein>
<keyword evidence="6 17" id="KW-0418">Kinase</keyword>
<dbReference type="FunFam" id="3.30.200.20:FF:000054">
    <property type="entry name" value="Cyclin-dependent kinase 11B"/>
    <property type="match status" value="1"/>
</dbReference>
<keyword evidence="15" id="KW-0812">Transmembrane</keyword>
<comment type="catalytic activity">
    <reaction evidence="12">
        <text>L-threonyl-[protein] + ATP = O-phospho-L-threonyl-[protein] + ADP + H(+)</text>
        <dbReference type="Rhea" id="RHEA:46608"/>
        <dbReference type="Rhea" id="RHEA-COMP:11060"/>
        <dbReference type="Rhea" id="RHEA-COMP:11605"/>
        <dbReference type="ChEBI" id="CHEBI:15378"/>
        <dbReference type="ChEBI" id="CHEBI:30013"/>
        <dbReference type="ChEBI" id="CHEBI:30616"/>
        <dbReference type="ChEBI" id="CHEBI:61977"/>
        <dbReference type="ChEBI" id="CHEBI:456216"/>
        <dbReference type="EC" id="2.7.11.22"/>
    </reaction>
</comment>
<dbReference type="EMBL" id="LXWW01000578">
    <property type="protein sequence ID" value="OAO11806.1"/>
    <property type="molecule type" value="Genomic_DNA"/>
</dbReference>
<feature type="transmembrane region" description="Helical" evidence="15">
    <location>
        <begin position="42"/>
        <end position="62"/>
    </location>
</feature>
<dbReference type="FunFam" id="1.10.510.10:FF:000624">
    <property type="entry name" value="Mitogen-activated protein kinase"/>
    <property type="match status" value="1"/>
</dbReference>
<keyword evidence="15" id="KW-1133">Transmembrane helix</keyword>
<dbReference type="EC" id="2.7.11.22" evidence="2"/>
<feature type="transmembrane region" description="Helical" evidence="15">
    <location>
        <begin position="109"/>
        <end position="130"/>
    </location>
</feature>
<sequence>MGSNVYSLVNAILFGLVMVEVSIQICFSFINKQKLSSTYFKFLLFTFLWVVLRFILSFDGINGNKQLSLMLLDLLYPCIVSSFLILSRHYIVVLYKANEKRMHTLCKTWDLVVIGEYILFINCAIIEWTAYNTSLLYHALQIIGIGCSFAFAVVQLFVLAKFRVSFTESKSQLTFVCEIILNVLILVHFMIDLLNILGIVHIVFAPNNLVDISYEVFLEIVPIELILLLVYNFDVKTIVTTEEAPISSDVVSDFLKEDFVISNPLLDYSYNRQDIENMVVATNRSHKDSEEFQFAGDTSSAGLRLSMGDHMNSIDKNAIYGLCRSITDYQIINEIGKGTYGYVYRARRKSDGEIVALKKIKLYNEGQTGFPITSIREIQALSESDHDNIVKLKDIVVGKDRESVYMVMEYCEQDIDYILKSQSRPWSLSEVKCLIRQLLSAVAYLHSHWMIHRDLKTSNLLYTNQGRLKVADFGLVRLMGYPLRRVTTNVVTLWYRPPELLLGSTVYSFGLDIWSVGCILGELILRKPILCGTNENDQLLKIFDLLGCPRVNDWPEIERLPNYGCVERYETVFTHDRLRERFPMLSANGIDLLKRLLEYNPDKRISVGEAVRREMQATEAINHPWFSETPFPQDYRLMPTFPPRKVVKPSRN</sequence>
<dbReference type="SMART" id="SM00220">
    <property type="entry name" value="S_TKc"/>
    <property type="match status" value="1"/>
</dbReference>